<evidence type="ECO:0000256" key="13">
    <source>
        <dbReference type="ARBA" id="ARBA00023136"/>
    </source>
</evidence>
<feature type="compositionally biased region" description="Basic and acidic residues" evidence="16">
    <location>
        <begin position="299"/>
        <end position="323"/>
    </location>
</feature>
<evidence type="ECO:0000256" key="7">
    <source>
        <dbReference type="ARBA" id="ARBA00022723"/>
    </source>
</evidence>
<evidence type="ECO:0000256" key="14">
    <source>
        <dbReference type="ARBA" id="ARBA00024209"/>
    </source>
</evidence>
<dbReference type="Pfam" id="PF13639">
    <property type="entry name" value="zf-RING_2"/>
    <property type="match status" value="1"/>
</dbReference>
<evidence type="ECO:0000256" key="3">
    <source>
        <dbReference type="ARBA" id="ARBA00004906"/>
    </source>
</evidence>
<sequence length="568" mass="64119">MAKLLRVISVKNKINEQKHMAIRNVVIEIDILDETSHQRLTMLRFFLSRSLSIIGSFPDAVSKGAIRSIQEPPPFLSSSNHHQRPHMAPAPSHFLLLALLLLLTYAVHTKETPPPTPQRIIAPPPPDNDSDTSPPFRPGIAVVVCVLTTIISLTSLLLLYIKHCNGGTIHSGGSSIPWTVAPFSGRKNSGIDRSVVESLPVFRFGALRGQKEGLDCAVCLTKFEAAEVLRLLPKCKHAFHVECVDTWLDAHSTCPLCRYRVDPEDILLVEDTKPFRCQTQPQRNSQNNNTNQECARSNMDVEKQEIGRRHSSVGERGTEEQSRRWTTSFRRSLDSATSRKKNESVGVVGFGWFVRGRKDGMLLTQETEREGDRTSAERRLEHRIIVSPGPDPDPGPGKMKMKMKMKMNGVQQRWSDVQASDLLYLTSEMIMSEAQWNTRGGGRRRGTRRTNDDEVEDSWSGRGIINSRSVSEITGLSRFSSNSNNNNEEDTERQRDREWEQQGQGQGHGEREREREEGLVRSHTHIPKPNHRYGSNFRPLPFSSIITLSQTDKPLHSFMDPPLYLCLA</sequence>
<dbReference type="PROSITE" id="PS50089">
    <property type="entry name" value="ZF_RING_2"/>
    <property type="match status" value="1"/>
</dbReference>
<comment type="catalytic activity">
    <reaction evidence="1">
        <text>S-ubiquitinyl-[E2 ubiquitin-conjugating enzyme]-L-cysteine + [acceptor protein]-L-lysine = [E2 ubiquitin-conjugating enzyme]-L-cysteine + N(6)-ubiquitinyl-[acceptor protein]-L-lysine.</text>
        <dbReference type="EC" id="2.3.2.27"/>
    </reaction>
</comment>
<gene>
    <name evidence="19" type="ORF">V8G54_006950</name>
</gene>
<feature type="compositionally biased region" description="Polar residues" evidence="16">
    <location>
        <begin position="278"/>
        <end position="295"/>
    </location>
</feature>
<evidence type="ECO:0000256" key="8">
    <source>
        <dbReference type="ARBA" id="ARBA00022729"/>
    </source>
</evidence>
<protein>
    <recommendedName>
        <fullName evidence="4">RING-type E3 ubiquitin transferase</fullName>
        <ecNumber evidence="4">2.3.2.27</ecNumber>
    </recommendedName>
</protein>
<feature type="compositionally biased region" description="Basic residues" evidence="16">
    <location>
        <begin position="522"/>
        <end position="531"/>
    </location>
</feature>
<evidence type="ECO:0000256" key="12">
    <source>
        <dbReference type="ARBA" id="ARBA00022989"/>
    </source>
</evidence>
<dbReference type="GO" id="GO:0016020">
    <property type="term" value="C:membrane"/>
    <property type="evidence" value="ECO:0007669"/>
    <property type="project" value="UniProtKB-SubCell"/>
</dbReference>
<dbReference type="Proteomes" id="UP001374535">
    <property type="component" value="Chromosome 2"/>
</dbReference>
<comment type="subcellular location">
    <subcellularLocation>
        <location evidence="2">Membrane</location>
        <topology evidence="2">Single-pass membrane protein</topology>
    </subcellularLocation>
</comment>
<feature type="region of interest" description="Disordered" evidence="16">
    <location>
        <begin position="278"/>
        <end position="340"/>
    </location>
</feature>
<evidence type="ECO:0000256" key="15">
    <source>
        <dbReference type="PROSITE-ProRule" id="PRU00175"/>
    </source>
</evidence>
<feature type="transmembrane region" description="Helical" evidence="17">
    <location>
        <begin position="90"/>
        <end position="108"/>
    </location>
</feature>
<evidence type="ECO:0000256" key="1">
    <source>
        <dbReference type="ARBA" id="ARBA00000900"/>
    </source>
</evidence>
<keyword evidence="5" id="KW-0808">Transferase</keyword>
<dbReference type="EC" id="2.3.2.27" evidence="4"/>
<dbReference type="GO" id="GO:0061630">
    <property type="term" value="F:ubiquitin protein ligase activity"/>
    <property type="evidence" value="ECO:0007669"/>
    <property type="project" value="UniProtKB-EC"/>
</dbReference>
<dbReference type="InterPro" id="IPR013083">
    <property type="entry name" value="Znf_RING/FYVE/PHD"/>
</dbReference>
<dbReference type="SMART" id="SM00184">
    <property type="entry name" value="RING"/>
    <property type="match status" value="1"/>
</dbReference>
<keyword evidence="20" id="KW-1185">Reference proteome</keyword>
<keyword evidence="11" id="KW-0862">Zinc</keyword>
<feature type="compositionally biased region" description="Pro residues" evidence="16">
    <location>
        <begin position="112"/>
        <end position="127"/>
    </location>
</feature>
<dbReference type="EMBL" id="CP144699">
    <property type="protein sequence ID" value="WVZ19628.1"/>
    <property type="molecule type" value="Genomic_DNA"/>
</dbReference>
<feature type="region of interest" description="Disordered" evidence="16">
    <location>
        <begin position="111"/>
        <end position="133"/>
    </location>
</feature>
<feature type="region of interest" description="Disordered" evidence="16">
    <location>
        <begin position="475"/>
        <end position="535"/>
    </location>
</feature>
<keyword evidence="13 17" id="KW-0472">Membrane</keyword>
<keyword evidence="6 17" id="KW-0812">Transmembrane</keyword>
<feature type="compositionally biased region" description="Polar residues" evidence="16">
    <location>
        <begin position="324"/>
        <end position="336"/>
    </location>
</feature>
<feature type="domain" description="RING-type" evidence="18">
    <location>
        <begin position="216"/>
        <end position="258"/>
    </location>
</feature>
<evidence type="ECO:0000259" key="18">
    <source>
        <dbReference type="PROSITE" id="PS50089"/>
    </source>
</evidence>
<keyword evidence="10" id="KW-0833">Ubl conjugation pathway</keyword>
<evidence type="ECO:0000256" key="4">
    <source>
        <dbReference type="ARBA" id="ARBA00012483"/>
    </source>
</evidence>
<evidence type="ECO:0000256" key="9">
    <source>
        <dbReference type="ARBA" id="ARBA00022771"/>
    </source>
</evidence>
<feature type="region of interest" description="Disordered" evidence="16">
    <location>
        <begin position="436"/>
        <end position="460"/>
    </location>
</feature>
<evidence type="ECO:0000256" key="6">
    <source>
        <dbReference type="ARBA" id="ARBA00022692"/>
    </source>
</evidence>
<evidence type="ECO:0000313" key="20">
    <source>
        <dbReference type="Proteomes" id="UP001374535"/>
    </source>
</evidence>
<feature type="compositionally biased region" description="Basic and acidic residues" evidence="16">
    <location>
        <begin position="508"/>
        <end position="520"/>
    </location>
</feature>
<reference evidence="19 20" key="1">
    <citation type="journal article" date="2023" name="Life. Sci Alliance">
        <title>Evolutionary insights into 3D genome organization and epigenetic landscape of Vigna mungo.</title>
        <authorList>
            <person name="Junaid A."/>
            <person name="Singh B."/>
            <person name="Bhatia S."/>
        </authorList>
    </citation>
    <scope>NUCLEOTIDE SEQUENCE [LARGE SCALE GENOMIC DNA]</scope>
    <source>
        <strain evidence="19">Urdbean</strain>
    </source>
</reference>
<evidence type="ECO:0000256" key="17">
    <source>
        <dbReference type="SAM" id="Phobius"/>
    </source>
</evidence>
<comment type="pathway">
    <text evidence="3">Protein modification; protein ubiquitination.</text>
</comment>
<dbReference type="PANTHER" id="PTHR46539:SF2">
    <property type="entry name" value="RING-H2 FINGER PROTEIN ATL43"/>
    <property type="match status" value="1"/>
</dbReference>
<keyword evidence="12 17" id="KW-1133">Transmembrane helix</keyword>
<accession>A0AAQ3P4F6</accession>
<evidence type="ECO:0000256" key="11">
    <source>
        <dbReference type="ARBA" id="ARBA00022833"/>
    </source>
</evidence>
<dbReference type="CDD" id="cd16461">
    <property type="entry name" value="RING-H2_EL5-like"/>
    <property type="match status" value="1"/>
</dbReference>
<evidence type="ECO:0000256" key="5">
    <source>
        <dbReference type="ARBA" id="ARBA00022679"/>
    </source>
</evidence>
<comment type="similarity">
    <text evidence="14">Belongs to the RING-type zinc finger family. ATL subfamily.</text>
</comment>
<name>A0AAQ3P4F6_VIGMU</name>
<dbReference type="FunFam" id="3.30.40.10:FF:000285">
    <property type="entry name" value="RING-H2 finger protein ATL43"/>
    <property type="match status" value="1"/>
</dbReference>
<organism evidence="19 20">
    <name type="scientific">Vigna mungo</name>
    <name type="common">Black gram</name>
    <name type="synonym">Phaseolus mungo</name>
    <dbReference type="NCBI Taxonomy" id="3915"/>
    <lineage>
        <taxon>Eukaryota</taxon>
        <taxon>Viridiplantae</taxon>
        <taxon>Streptophyta</taxon>
        <taxon>Embryophyta</taxon>
        <taxon>Tracheophyta</taxon>
        <taxon>Spermatophyta</taxon>
        <taxon>Magnoliopsida</taxon>
        <taxon>eudicotyledons</taxon>
        <taxon>Gunneridae</taxon>
        <taxon>Pentapetalae</taxon>
        <taxon>rosids</taxon>
        <taxon>fabids</taxon>
        <taxon>Fabales</taxon>
        <taxon>Fabaceae</taxon>
        <taxon>Papilionoideae</taxon>
        <taxon>50 kb inversion clade</taxon>
        <taxon>NPAAA clade</taxon>
        <taxon>indigoferoid/millettioid clade</taxon>
        <taxon>Phaseoleae</taxon>
        <taxon>Vigna</taxon>
    </lineage>
</organism>
<dbReference type="AlphaFoldDB" id="A0AAQ3P4F6"/>
<keyword evidence="8" id="KW-0732">Signal</keyword>
<dbReference type="InterPro" id="IPR001841">
    <property type="entry name" value="Znf_RING"/>
</dbReference>
<dbReference type="SUPFAM" id="SSF57850">
    <property type="entry name" value="RING/U-box"/>
    <property type="match status" value="1"/>
</dbReference>
<evidence type="ECO:0000313" key="19">
    <source>
        <dbReference type="EMBL" id="WVZ19628.1"/>
    </source>
</evidence>
<feature type="transmembrane region" description="Helical" evidence="17">
    <location>
        <begin position="140"/>
        <end position="161"/>
    </location>
</feature>
<dbReference type="PANTHER" id="PTHR46539">
    <property type="entry name" value="E3 UBIQUITIN-PROTEIN LIGASE ATL42"/>
    <property type="match status" value="1"/>
</dbReference>
<dbReference type="Gene3D" id="3.30.40.10">
    <property type="entry name" value="Zinc/RING finger domain, C3HC4 (zinc finger)"/>
    <property type="match status" value="1"/>
</dbReference>
<evidence type="ECO:0000256" key="16">
    <source>
        <dbReference type="SAM" id="MobiDB-lite"/>
    </source>
</evidence>
<evidence type="ECO:0000256" key="10">
    <source>
        <dbReference type="ARBA" id="ARBA00022786"/>
    </source>
</evidence>
<evidence type="ECO:0000256" key="2">
    <source>
        <dbReference type="ARBA" id="ARBA00004167"/>
    </source>
</evidence>
<keyword evidence="7" id="KW-0479">Metal-binding</keyword>
<keyword evidence="9 15" id="KW-0863">Zinc-finger</keyword>
<dbReference type="GO" id="GO:0008270">
    <property type="term" value="F:zinc ion binding"/>
    <property type="evidence" value="ECO:0007669"/>
    <property type="project" value="UniProtKB-KW"/>
</dbReference>
<proteinExistence type="inferred from homology"/>